<dbReference type="SUPFAM" id="SSF56281">
    <property type="entry name" value="Metallo-hydrolase/oxidoreductase"/>
    <property type="match status" value="1"/>
</dbReference>
<reference evidence="10 11" key="1">
    <citation type="journal article" date="2024" name="Nat. Commun.">
        <title>Phylogenomics reveals the evolutionary origins of lichenization in chlorophyte algae.</title>
        <authorList>
            <person name="Puginier C."/>
            <person name="Libourel C."/>
            <person name="Otte J."/>
            <person name="Skaloud P."/>
            <person name="Haon M."/>
            <person name="Grisel S."/>
            <person name="Petersen M."/>
            <person name="Berrin J.G."/>
            <person name="Delaux P.M."/>
            <person name="Dal Grande F."/>
            <person name="Keller J."/>
        </authorList>
    </citation>
    <scope>NUCLEOTIDE SEQUENCE [LARGE SCALE GENOMIC DNA]</scope>
    <source>
        <strain evidence="10 11">SAG 2043</strain>
    </source>
</reference>
<name>A0AAW1PJQ4_9CHLO</name>
<dbReference type="AlphaFoldDB" id="A0AAW1PJQ4"/>
<gene>
    <name evidence="10" type="ORF">WJX72_001882</name>
</gene>
<dbReference type="PANTHER" id="PTHR46018">
    <property type="entry name" value="ZINC PHOSPHODIESTERASE ELAC PROTEIN 1"/>
    <property type="match status" value="1"/>
</dbReference>
<dbReference type="PANTHER" id="PTHR46018:SF2">
    <property type="entry name" value="ZINC PHOSPHODIESTERASE ELAC PROTEIN 1"/>
    <property type="match status" value="1"/>
</dbReference>
<dbReference type="GO" id="GO:0042781">
    <property type="term" value="F:3'-tRNA processing endoribonuclease activity"/>
    <property type="evidence" value="ECO:0007669"/>
    <property type="project" value="TreeGrafter"/>
</dbReference>
<dbReference type="GO" id="GO:0005634">
    <property type="term" value="C:nucleus"/>
    <property type="evidence" value="ECO:0007669"/>
    <property type="project" value="TreeGrafter"/>
</dbReference>
<evidence type="ECO:0000313" key="11">
    <source>
        <dbReference type="Proteomes" id="UP001489004"/>
    </source>
</evidence>
<keyword evidence="8" id="KW-0862">Zinc</keyword>
<evidence type="ECO:0000256" key="1">
    <source>
        <dbReference type="ARBA" id="ARBA00001947"/>
    </source>
</evidence>
<dbReference type="Proteomes" id="UP001489004">
    <property type="component" value="Unassembled WGS sequence"/>
</dbReference>
<dbReference type="InterPro" id="IPR013471">
    <property type="entry name" value="RNase_Z/BN"/>
</dbReference>
<evidence type="ECO:0000256" key="3">
    <source>
        <dbReference type="ARBA" id="ARBA00022694"/>
    </source>
</evidence>
<dbReference type="InterPro" id="IPR036866">
    <property type="entry name" value="RibonucZ/Hydroxyglut_hydro"/>
</dbReference>
<protein>
    <submittedName>
        <fullName evidence="10">Uncharacterized protein</fullName>
    </submittedName>
</protein>
<evidence type="ECO:0000256" key="6">
    <source>
        <dbReference type="ARBA" id="ARBA00022759"/>
    </source>
</evidence>
<organism evidence="10 11">
    <name type="scientific">[Myrmecia] bisecta</name>
    <dbReference type="NCBI Taxonomy" id="41462"/>
    <lineage>
        <taxon>Eukaryota</taxon>
        <taxon>Viridiplantae</taxon>
        <taxon>Chlorophyta</taxon>
        <taxon>core chlorophytes</taxon>
        <taxon>Trebouxiophyceae</taxon>
        <taxon>Trebouxiales</taxon>
        <taxon>Trebouxiaceae</taxon>
        <taxon>Myrmecia</taxon>
    </lineage>
</organism>
<keyword evidence="3" id="KW-0819">tRNA processing</keyword>
<evidence type="ECO:0000313" key="10">
    <source>
        <dbReference type="EMBL" id="KAK9808685.1"/>
    </source>
</evidence>
<evidence type="ECO:0000256" key="5">
    <source>
        <dbReference type="ARBA" id="ARBA00022723"/>
    </source>
</evidence>
<feature type="region of interest" description="Disordered" evidence="9">
    <location>
        <begin position="377"/>
        <end position="416"/>
    </location>
</feature>
<keyword evidence="7" id="KW-0378">Hydrolase</keyword>
<dbReference type="Gene3D" id="3.60.15.10">
    <property type="entry name" value="Ribonuclease Z/Hydroxyacylglutathione hydrolase-like"/>
    <property type="match status" value="1"/>
</dbReference>
<comment type="subunit">
    <text evidence="2">Homodimer.</text>
</comment>
<comment type="caution">
    <text evidence="10">The sequence shown here is derived from an EMBL/GenBank/DDBJ whole genome shotgun (WGS) entry which is preliminary data.</text>
</comment>
<evidence type="ECO:0000256" key="4">
    <source>
        <dbReference type="ARBA" id="ARBA00022722"/>
    </source>
</evidence>
<dbReference type="HAMAP" id="MF_01818">
    <property type="entry name" value="RNase_Z_BN"/>
    <property type="match status" value="1"/>
</dbReference>
<evidence type="ECO:0000256" key="8">
    <source>
        <dbReference type="ARBA" id="ARBA00022833"/>
    </source>
</evidence>
<dbReference type="Pfam" id="PF23023">
    <property type="entry name" value="Anti-Pycsar_Apyc1"/>
    <property type="match status" value="1"/>
</dbReference>
<keyword evidence="5" id="KW-0479">Metal-binding</keyword>
<feature type="region of interest" description="Disordered" evidence="9">
    <location>
        <begin position="314"/>
        <end position="333"/>
    </location>
</feature>
<evidence type="ECO:0000256" key="2">
    <source>
        <dbReference type="ARBA" id="ARBA00011738"/>
    </source>
</evidence>
<dbReference type="CDD" id="cd07717">
    <property type="entry name" value="RNaseZ_ZiPD-like_MBL-fold"/>
    <property type="match status" value="1"/>
</dbReference>
<keyword evidence="6" id="KW-0255">Endonuclease</keyword>
<sequence length="416" mass="44492">MALRLPNSSFLVDCGEGTSVQMGEAGINMATIRKIFVTHMHGDHVFGLPGVLRAVSAARRGTPLAEEPVCVFGPPGIHQLLYTALYATASPLSMPLAVMEYVLDEAHSRPAHQVTGLGKVRFAHLAPDPDSQPRSPNGRPRNMHQVPVVPGLKWTIRCEDGLTVTAAQLQHRVPCWGYVMKEADQPSQINVALVKELGGSPEALVQYVRARARSITLDTPIQTAKGPVELGMLLTPGIPGRKIVLLGDTCNSAAVAELAQGADLVSHEATFARGMEEKAHIAQHSTADMAGAFARCINARDLVLTHFSARYTPTRKEQHGGRGTFADDSDAATADGSSDINSLIWQAQQAFGRPNVQAAADFSTFVVPQHETQLCLPGAAAGRPQPSGARTMRSPRMARGVPVLAGIEEQPGLRER</sequence>
<comment type="cofactor">
    <cofactor evidence="1">
        <name>Zn(2+)</name>
        <dbReference type="ChEBI" id="CHEBI:29105"/>
    </cofactor>
</comment>
<keyword evidence="11" id="KW-1185">Reference proteome</keyword>
<proteinExistence type="inferred from homology"/>
<evidence type="ECO:0000256" key="7">
    <source>
        <dbReference type="ARBA" id="ARBA00022801"/>
    </source>
</evidence>
<keyword evidence="4" id="KW-0540">Nuclease</keyword>
<dbReference type="GO" id="GO:0046872">
    <property type="term" value="F:metal ion binding"/>
    <property type="evidence" value="ECO:0007669"/>
    <property type="project" value="UniProtKB-KW"/>
</dbReference>
<evidence type="ECO:0000256" key="9">
    <source>
        <dbReference type="SAM" id="MobiDB-lite"/>
    </source>
</evidence>
<accession>A0AAW1PJQ4</accession>
<dbReference type="EMBL" id="JALJOR010000011">
    <property type="protein sequence ID" value="KAK9808685.1"/>
    <property type="molecule type" value="Genomic_DNA"/>
</dbReference>